<name>A0A2U3AF88_9BACL</name>
<protein>
    <submittedName>
        <fullName evidence="1">Uncharacterized protein</fullName>
    </submittedName>
</protein>
<reference evidence="2 4" key="2">
    <citation type="submission" date="2019-03" db="EMBL/GenBank/DDBJ databases">
        <title>Genomic Encyclopedia of Type Strains, Phase IV (KMG-IV): sequencing the most valuable type-strain genomes for metagenomic binning, comparative biology and taxonomic classification.</title>
        <authorList>
            <person name="Goeker M."/>
        </authorList>
    </citation>
    <scope>NUCLEOTIDE SEQUENCE [LARGE SCALE GENOMIC DNA]</scope>
    <source>
        <strain evidence="2 4">DSM 20580</strain>
    </source>
</reference>
<dbReference type="EMBL" id="UGNP01000001">
    <property type="protein sequence ID" value="STX09902.1"/>
    <property type="molecule type" value="Genomic_DNA"/>
</dbReference>
<dbReference type="Proteomes" id="UP000254330">
    <property type="component" value="Unassembled WGS sequence"/>
</dbReference>
<sequence>MKLGFQSNDFEQLKSPYYNDFFFQKIEIVNNDTEEVYFSSEFQGKFILLIWEALIELNDQPSTIKIKQFGKTNAYQLHRNGDELHIAFNDVEAFLVSYQAFYQAFYNATKYYLNFIKRENPRISLEDAYQQLSASCYYFERHTDQLISHEL</sequence>
<dbReference type="AlphaFoldDB" id="A0A2U3AF88"/>
<organism evidence="1 3">
    <name type="scientific">Kurthia zopfii</name>
    <dbReference type="NCBI Taxonomy" id="1650"/>
    <lineage>
        <taxon>Bacteria</taxon>
        <taxon>Bacillati</taxon>
        <taxon>Bacillota</taxon>
        <taxon>Bacilli</taxon>
        <taxon>Bacillales</taxon>
        <taxon>Caryophanaceae</taxon>
        <taxon>Kurthia</taxon>
    </lineage>
</organism>
<comment type="caution">
    <text evidence="1">The sequence shown here is derived from an EMBL/GenBank/DDBJ whole genome shotgun (WGS) entry which is preliminary data.</text>
</comment>
<gene>
    <name evidence="2" type="ORF">DFR61_10695</name>
    <name evidence="1" type="ORF">NCTC10597_01609</name>
</gene>
<dbReference type="Proteomes" id="UP000294641">
    <property type="component" value="Unassembled WGS sequence"/>
</dbReference>
<accession>A0A2U3AF88</accession>
<evidence type="ECO:0000313" key="3">
    <source>
        <dbReference type="Proteomes" id="UP000254330"/>
    </source>
</evidence>
<evidence type="ECO:0000313" key="2">
    <source>
        <dbReference type="EMBL" id="TDR41397.1"/>
    </source>
</evidence>
<evidence type="ECO:0000313" key="1">
    <source>
        <dbReference type="EMBL" id="STX09902.1"/>
    </source>
</evidence>
<reference evidence="1 3" key="1">
    <citation type="submission" date="2018-06" db="EMBL/GenBank/DDBJ databases">
        <authorList>
            <consortium name="Pathogen Informatics"/>
            <person name="Doyle S."/>
        </authorList>
    </citation>
    <scope>NUCLEOTIDE SEQUENCE [LARGE SCALE GENOMIC DNA]</scope>
    <source>
        <strain evidence="1 3">NCTC10597</strain>
    </source>
</reference>
<dbReference type="EMBL" id="SNZG01000006">
    <property type="protein sequence ID" value="TDR41397.1"/>
    <property type="molecule type" value="Genomic_DNA"/>
</dbReference>
<proteinExistence type="predicted"/>
<keyword evidence="4" id="KW-1185">Reference proteome</keyword>
<dbReference type="RefSeq" id="WP_109348973.1">
    <property type="nucleotide sequence ID" value="NZ_BJUE01000003.1"/>
</dbReference>
<dbReference type="OrthoDB" id="2456422at2"/>
<evidence type="ECO:0000313" key="4">
    <source>
        <dbReference type="Proteomes" id="UP000294641"/>
    </source>
</evidence>